<dbReference type="InterPro" id="IPR013766">
    <property type="entry name" value="Thioredoxin_domain"/>
</dbReference>
<evidence type="ECO:0000313" key="8">
    <source>
        <dbReference type="Proteomes" id="UP000078348"/>
    </source>
</evidence>
<dbReference type="GO" id="GO:0005783">
    <property type="term" value="C:endoplasmic reticulum"/>
    <property type="evidence" value="ECO:0007669"/>
    <property type="project" value="TreeGrafter"/>
</dbReference>
<protein>
    <submittedName>
        <fullName evidence="7">Protein PDI-like 5-4</fullName>
    </submittedName>
</protein>
<name>A0A196S866_BLAHN</name>
<dbReference type="Pfam" id="PF00085">
    <property type="entry name" value="Thioredoxin"/>
    <property type="match status" value="1"/>
</dbReference>
<comment type="subcellular location">
    <subcellularLocation>
        <location evidence="1">Membrane</location>
    </subcellularLocation>
</comment>
<dbReference type="OrthoDB" id="190042at2759"/>
<dbReference type="PROSITE" id="PS51352">
    <property type="entry name" value="THIOREDOXIN_2"/>
    <property type="match status" value="1"/>
</dbReference>
<dbReference type="SUPFAM" id="SSF52833">
    <property type="entry name" value="Thioredoxin-like"/>
    <property type="match status" value="1"/>
</dbReference>
<keyword evidence="4 5" id="KW-0472">Membrane</keyword>
<dbReference type="CDD" id="cd02961">
    <property type="entry name" value="PDI_a_family"/>
    <property type="match status" value="1"/>
</dbReference>
<dbReference type="InterPro" id="IPR036249">
    <property type="entry name" value="Thioredoxin-like_sf"/>
</dbReference>
<comment type="caution">
    <text evidence="7">The sequence shown here is derived from an EMBL/GenBank/DDBJ whole genome shotgun (WGS) entry which is preliminary data.</text>
</comment>
<dbReference type="PANTHER" id="PTHR10984:SF37">
    <property type="entry name" value="PROTEIN DISULFIDE-ISOMERASE 5-3"/>
    <property type="match status" value="1"/>
</dbReference>
<evidence type="ECO:0000259" key="6">
    <source>
        <dbReference type="PROSITE" id="PS51352"/>
    </source>
</evidence>
<dbReference type="InterPro" id="IPR012936">
    <property type="entry name" value="Erv_C"/>
</dbReference>
<dbReference type="AlphaFoldDB" id="A0A196S866"/>
<dbReference type="PANTHER" id="PTHR10984">
    <property type="entry name" value="ENDOPLASMIC RETICULUM-GOLGI INTERMEDIATE COMPARTMENT PROTEIN"/>
    <property type="match status" value="1"/>
</dbReference>
<evidence type="ECO:0000256" key="3">
    <source>
        <dbReference type="ARBA" id="ARBA00022989"/>
    </source>
</evidence>
<feature type="domain" description="Thioredoxin" evidence="6">
    <location>
        <begin position="114"/>
        <end position="242"/>
    </location>
</feature>
<gene>
    <name evidence="7" type="ORF">AV274_5756</name>
</gene>
<evidence type="ECO:0000313" key="7">
    <source>
        <dbReference type="EMBL" id="OAO12556.1"/>
    </source>
</evidence>
<keyword evidence="2 5" id="KW-0812">Transmembrane</keyword>
<dbReference type="GO" id="GO:0016020">
    <property type="term" value="C:membrane"/>
    <property type="evidence" value="ECO:0007669"/>
    <property type="project" value="UniProtKB-SubCell"/>
</dbReference>
<dbReference type="InterPro" id="IPR039542">
    <property type="entry name" value="Erv_N"/>
</dbReference>
<organism evidence="7 8">
    <name type="scientific">Blastocystis sp. subtype 1 (strain ATCC 50177 / NandII)</name>
    <dbReference type="NCBI Taxonomy" id="478820"/>
    <lineage>
        <taxon>Eukaryota</taxon>
        <taxon>Sar</taxon>
        <taxon>Stramenopiles</taxon>
        <taxon>Bigyra</taxon>
        <taxon>Opalozoa</taxon>
        <taxon>Opalinata</taxon>
        <taxon>Blastocystidae</taxon>
        <taxon>Blastocystis</taxon>
    </lineage>
</organism>
<dbReference type="Proteomes" id="UP000078348">
    <property type="component" value="Unassembled WGS sequence"/>
</dbReference>
<dbReference type="Pfam" id="PF13850">
    <property type="entry name" value="ERGIC_N"/>
    <property type="match status" value="1"/>
</dbReference>
<dbReference type="GO" id="GO:0030134">
    <property type="term" value="C:COPII-coated ER to Golgi transport vesicle"/>
    <property type="evidence" value="ECO:0007669"/>
    <property type="project" value="TreeGrafter"/>
</dbReference>
<reference evidence="7 8" key="1">
    <citation type="submission" date="2016-05" db="EMBL/GenBank/DDBJ databases">
        <title>Nuclear genome of Blastocystis sp. subtype 1 NandII.</title>
        <authorList>
            <person name="Gentekaki E."/>
            <person name="Curtis B."/>
            <person name="Stairs C."/>
            <person name="Eme L."/>
            <person name="Herman E."/>
            <person name="Klimes V."/>
            <person name="Arias M.C."/>
            <person name="Elias M."/>
            <person name="Hilliou F."/>
            <person name="Klute M."/>
            <person name="Malik S.-B."/>
            <person name="Pightling A."/>
            <person name="Rachubinski R."/>
            <person name="Salas D."/>
            <person name="Schlacht A."/>
            <person name="Suga H."/>
            <person name="Archibald J."/>
            <person name="Ball S.G."/>
            <person name="Clark G."/>
            <person name="Dacks J."/>
            <person name="Van Der Giezen M."/>
            <person name="Tsaousis A."/>
            <person name="Roger A."/>
        </authorList>
    </citation>
    <scope>NUCLEOTIDE SEQUENCE [LARGE SCALE GENOMIC DNA]</scope>
    <source>
        <strain evidence="8">ATCC 50177 / NandII</strain>
    </source>
</reference>
<sequence length="444" mass="50335">MGCRSTIRKLDMFRKVPTDLTEGSTCGSILTIFTYIAIAVLVSFEFSSYLTVETRTDYIIEQHRDEYIRINFDITMTKLSCDLASLDINVTQNIRRWQVYDNGYSREITPLELDRELGTEENMKVERVSKLINGPEEFSRITSSAAVVMVNFFAPWCHWCQQLAPIYEGVAQRVQQGPLQSNVVVAKVDCTNAVNFPVCRSNRIQAYPTVIIYTPRSTNKFIHYHGARTVDAMLKGITDALDTTNAVVTTDLPMQNITADQEGCRLKGSIVVPRMSGNFHISCHGSHSYILPSEINVSHNINHLSFGDELYPFEREMVPAHILEGMDVLQEKHYPVFTTNTSYEHILKVFPTQIIHGNTIVDTYQYTSDSGMGVSDEDYPEATFSFDFNPMTIVISDVKKPFYHFITSLFAIIGGLVTLVTVIDSLFNRAEIIYKQKEMLGKTE</sequence>
<dbReference type="Pfam" id="PF07970">
    <property type="entry name" value="COPIIcoated_ERV"/>
    <property type="match status" value="1"/>
</dbReference>
<accession>A0A196S866</accession>
<dbReference type="EMBL" id="LXWW01000536">
    <property type="protein sequence ID" value="OAO12556.1"/>
    <property type="molecule type" value="Genomic_DNA"/>
</dbReference>
<evidence type="ECO:0000256" key="2">
    <source>
        <dbReference type="ARBA" id="ARBA00022692"/>
    </source>
</evidence>
<evidence type="ECO:0000256" key="1">
    <source>
        <dbReference type="ARBA" id="ARBA00004370"/>
    </source>
</evidence>
<dbReference type="InterPro" id="IPR045888">
    <property type="entry name" value="Erv"/>
</dbReference>
<keyword evidence="8" id="KW-1185">Reference proteome</keyword>
<keyword evidence="3 5" id="KW-1133">Transmembrane helix</keyword>
<evidence type="ECO:0000256" key="4">
    <source>
        <dbReference type="ARBA" id="ARBA00023136"/>
    </source>
</evidence>
<dbReference type="STRING" id="478820.A0A196S866"/>
<dbReference type="Gene3D" id="3.40.30.10">
    <property type="entry name" value="Glutaredoxin"/>
    <property type="match status" value="1"/>
</dbReference>
<proteinExistence type="predicted"/>
<feature type="transmembrane region" description="Helical" evidence="5">
    <location>
        <begin position="20"/>
        <end position="44"/>
    </location>
</feature>
<evidence type="ECO:0000256" key="5">
    <source>
        <dbReference type="SAM" id="Phobius"/>
    </source>
</evidence>
<feature type="transmembrane region" description="Helical" evidence="5">
    <location>
        <begin position="402"/>
        <end position="427"/>
    </location>
</feature>